<reference evidence="3 4" key="1">
    <citation type="submission" date="2024-04" db="EMBL/GenBank/DDBJ databases">
        <title>Tritrichomonas musculus Genome.</title>
        <authorList>
            <person name="Alves-Ferreira E."/>
            <person name="Grigg M."/>
            <person name="Lorenzi H."/>
            <person name="Galac M."/>
        </authorList>
    </citation>
    <scope>NUCLEOTIDE SEQUENCE [LARGE SCALE GENOMIC DNA]</scope>
    <source>
        <strain evidence="3 4">EAF2021</strain>
    </source>
</reference>
<accession>A0ABR2H1Y8</accession>
<keyword evidence="1" id="KW-0472">Membrane</keyword>
<dbReference type="Gene3D" id="2.60.120.260">
    <property type="entry name" value="Galactose-binding domain-like"/>
    <property type="match status" value="3"/>
</dbReference>
<evidence type="ECO:0000256" key="2">
    <source>
        <dbReference type="SAM" id="SignalP"/>
    </source>
</evidence>
<feature type="signal peptide" evidence="2">
    <location>
        <begin position="1"/>
        <end position="17"/>
    </location>
</feature>
<comment type="caution">
    <text evidence="3">The sequence shown here is derived from an EMBL/GenBank/DDBJ whole genome shotgun (WGS) entry which is preliminary data.</text>
</comment>
<feature type="chain" id="PRO_5045633785" description="PA14 domain-containing protein" evidence="2">
    <location>
        <begin position="18"/>
        <end position="1136"/>
    </location>
</feature>
<dbReference type="EMBL" id="JAPFFF010000048">
    <property type="protein sequence ID" value="KAK8840220.1"/>
    <property type="molecule type" value="Genomic_DNA"/>
</dbReference>
<keyword evidence="1" id="KW-1133">Transmembrane helix</keyword>
<evidence type="ECO:0000313" key="4">
    <source>
        <dbReference type="Proteomes" id="UP001470230"/>
    </source>
</evidence>
<evidence type="ECO:0008006" key="5">
    <source>
        <dbReference type="Google" id="ProtNLM"/>
    </source>
</evidence>
<feature type="transmembrane region" description="Helical" evidence="1">
    <location>
        <begin position="1090"/>
        <end position="1113"/>
    </location>
</feature>
<evidence type="ECO:0000313" key="3">
    <source>
        <dbReference type="EMBL" id="KAK8840220.1"/>
    </source>
</evidence>
<name>A0ABR2H1Y8_9EUKA</name>
<organism evidence="3 4">
    <name type="scientific">Tritrichomonas musculus</name>
    <dbReference type="NCBI Taxonomy" id="1915356"/>
    <lineage>
        <taxon>Eukaryota</taxon>
        <taxon>Metamonada</taxon>
        <taxon>Parabasalia</taxon>
        <taxon>Tritrichomonadida</taxon>
        <taxon>Tritrichomonadidae</taxon>
        <taxon>Tritrichomonas</taxon>
    </lineage>
</organism>
<evidence type="ECO:0000256" key="1">
    <source>
        <dbReference type="SAM" id="Phobius"/>
    </source>
</evidence>
<dbReference type="Proteomes" id="UP001470230">
    <property type="component" value="Unassembled WGS sequence"/>
</dbReference>
<protein>
    <recommendedName>
        <fullName evidence="5">PA14 domain-containing protein</fullName>
    </recommendedName>
</protein>
<proteinExistence type="predicted"/>
<keyword evidence="1" id="KW-0812">Transmembrane</keyword>
<sequence>MLLFQLFLVFSIQKTTKENVVIPSVPPISVSVDMMTKTGSYGTSTKTECPKDKVATEPCGKTAWFNPASQGKNPPTFSYTFKGELVQVYGKYDRDHGKMRVYIDNKVVTEINQYVDGDDQFYVLQYTSELLPYEWHTIKVEPIGDDIEIYKFAYWPSIHAQRKNSTEINDKWNIESDGIGGLREWAHENNKAGVKKLDTFQFSKIWVYGSSAIGHGKMFCSINGEEHLIEENTTNRIDNYLLYESEMLPLNDYTITFSQYFEDCILYCIYYIAEPQPTAPPISVPIELMTITGSYGTSPNGCPNDKVATKPCGTTAWFNPASHGNNPPTFSYTFKGEKFEVYGKYDNDHGKMRIYLDNQVVAEVDQNTQGPDVSYVSQYTSDILPYGEHTIKVEPMNDDIELYKFAYWPSIHALRVNSTEIKPLWNVESDKIGGLREWANENSHTAEKKTRTLHYSKLWVYGSTNNNHGDMMFSINGETRYINQNTTTRHDAVLLYESDYVPLADYTLSFSQHIEDCLLYCIYYLPISPPTPVPISVPVSQINIIGAKKTSTNNLCPNEIIDRPCGETAWYNPVNADQSKNKPTFNYKFKGVKFQIFGKYDDSHGYYSLYLDGQFVKNISQKGRKDATHQLQYTSELLPYGDHSISLIPYGEFELYKFTYWPYLGAERKNSTEMKPLWNVESDKIGGLREWANEVHHTAEKKEITLPFSKIWVYGSLYTMHEKMKFVIDGKEILINQHTDGERVDGVLVYESEFLPLKNYTISFSQYVEDCLLNQIFYYPFPSPEPDPEDFIIDESVCKKDTHCEKIVNDVTQNVHVYIDISSFNGVQNKEGNGGAICIENAALKVNKSEFVQCDSTNGAGGAIYVRNTFDITCTYLLENLKFDKCEAEYGGAVYIYAESRKVTAIIKYCKFTGNLARAPKSTPNNNFGGSAVYLCVYKGEFNGNTFESNKGPGGALKIVNDFPSPSSSSSLRTLGSSSAMVKIAKCDFVIHKDADCSIYYLQGRNGPSFEISNCRFDGKLAHSAHHIDGAALKEKSSPKLLVQSCKFSSDAKKAFSKAAKMSFLSVDISSQIFEGGNAEEKKERRTWKVISTIVLPVIGVLAVIAIAVAIIVPKRMRQKAPLDAEIPAEMQDSLL</sequence>
<keyword evidence="2" id="KW-0732">Signal</keyword>
<keyword evidence="4" id="KW-1185">Reference proteome</keyword>
<gene>
    <name evidence="3" type="ORF">M9Y10_031165</name>
</gene>